<accession>A0A2L0EY24</accession>
<dbReference type="Proteomes" id="UP000238348">
    <property type="component" value="Chromosome"/>
</dbReference>
<dbReference type="InterPro" id="IPR006674">
    <property type="entry name" value="HD_domain"/>
</dbReference>
<dbReference type="Pfam" id="PF01966">
    <property type="entry name" value="HD"/>
    <property type="match status" value="1"/>
</dbReference>
<protein>
    <recommendedName>
        <fullName evidence="1">HD domain-containing protein</fullName>
    </recommendedName>
</protein>
<dbReference type="InterPro" id="IPR003607">
    <property type="entry name" value="HD/PDEase_dom"/>
</dbReference>
<sequence>MPGDRLTQEDRRRIAAWLTEGLTYTEIARRLNRPKSTITREVARNGGPEDYRADHAHQLTRLRARRRKPIPLPATPATAAAYGRDPKAVFAFEQRLAELMIATGCPRMVARILSCLFTTDSGDLTSAELVRRLHVSPAAVSTATRWAEEQGLIVRERGARGKQRYTLERKVGHRSILASVRSNELLAELSRQGAGILGRTTPAGARLDKAGTFLHLISQDLADSVERRVREVFGAWSCLKTGRSGSRSGGRRRVLSPLRAPVAADKSRGMKDWEALFVEKLEQTDLGNDPAHDLAHFSRVVATAKALAAEEGARLEVVVPAAWLHDLVNVPKNDPRRSQASRLSAEEALRFLRSAEYPEAFLADIAHAIEAHSFSAGIEPRTLEAKVVQDADRLDGLGAIGIARCFAVGGLLGVRFYDPRDPFAKQRSWNDRENAIDHFYVKLFKTAESLQTSAGRREGARRAEFMRQYLDRLALEIGGRMA</sequence>
<dbReference type="SMART" id="SM00471">
    <property type="entry name" value="HDc"/>
    <property type="match status" value="1"/>
</dbReference>
<dbReference type="InterPro" id="IPR000835">
    <property type="entry name" value="HTH_MarR-typ"/>
</dbReference>
<feature type="domain" description="HD" evidence="1">
    <location>
        <begin position="293"/>
        <end position="397"/>
    </location>
</feature>
<organism evidence="2 3">
    <name type="scientific">Sorangium cellulosum</name>
    <name type="common">Polyangium cellulosum</name>
    <dbReference type="NCBI Taxonomy" id="56"/>
    <lineage>
        <taxon>Bacteria</taxon>
        <taxon>Pseudomonadati</taxon>
        <taxon>Myxococcota</taxon>
        <taxon>Polyangia</taxon>
        <taxon>Polyangiales</taxon>
        <taxon>Polyangiaceae</taxon>
        <taxon>Sorangium</taxon>
    </lineage>
</organism>
<dbReference type="AlphaFoldDB" id="A0A2L0EY24"/>
<dbReference type="InterPro" id="IPR036390">
    <property type="entry name" value="WH_DNA-bd_sf"/>
</dbReference>
<dbReference type="Gene3D" id="1.10.3210.50">
    <property type="match status" value="1"/>
</dbReference>
<evidence type="ECO:0000313" key="2">
    <source>
        <dbReference type="EMBL" id="AUX44193.1"/>
    </source>
</evidence>
<dbReference type="SUPFAM" id="SSF109604">
    <property type="entry name" value="HD-domain/PDEase-like"/>
    <property type="match status" value="1"/>
</dbReference>
<dbReference type="PROSITE" id="PS51831">
    <property type="entry name" value="HD"/>
    <property type="match status" value="1"/>
</dbReference>
<evidence type="ECO:0000259" key="1">
    <source>
        <dbReference type="PROSITE" id="PS51831"/>
    </source>
</evidence>
<evidence type="ECO:0000313" key="3">
    <source>
        <dbReference type="Proteomes" id="UP000238348"/>
    </source>
</evidence>
<dbReference type="InterPro" id="IPR036388">
    <property type="entry name" value="WH-like_DNA-bd_sf"/>
</dbReference>
<gene>
    <name evidence="2" type="ORF">SOCE26_056570</name>
</gene>
<dbReference type="GO" id="GO:0003700">
    <property type="term" value="F:DNA-binding transcription factor activity"/>
    <property type="evidence" value="ECO:0007669"/>
    <property type="project" value="InterPro"/>
</dbReference>
<name>A0A2L0EY24_SORCE</name>
<dbReference type="Pfam" id="PF13936">
    <property type="entry name" value="HTH_38"/>
    <property type="match status" value="1"/>
</dbReference>
<dbReference type="PANTHER" id="PTHR33594">
    <property type="entry name" value="SUPERFAMILY HYDROLASE, PUTATIVE (AFU_ORTHOLOGUE AFUA_1G03035)-RELATED"/>
    <property type="match status" value="1"/>
</dbReference>
<dbReference type="EMBL" id="CP012673">
    <property type="protein sequence ID" value="AUX44193.1"/>
    <property type="molecule type" value="Genomic_DNA"/>
</dbReference>
<dbReference type="PANTHER" id="PTHR33594:SF1">
    <property type="entry name" value="HD_PDEASE DOMAIN-CONTAINING PROTEIN"/>
    <property type="match status" value="1"/>
</dbReference>
<reference evidence="2 3" key="1">
    <citation type="submission" date="2015-09" db="EMBL/GenBank/DDBJ databases">
        <title>Sorangium comparison.</title>
        <authorList>
            <person name="Zaburannyi N."/>
            <person name="Bunk B."/>
            <person name="Overmann J."/>
            <person name="Mueller R."/>
        </authorList>
    </citation>
    <scope>NUCLEOTIDE SEQUENCE [LARGE SCALE GENOMIC DNA]</scope>
    <source>
        <strain evidence="2 3">So ce26</strain>
    </source>
</reference>
<dbReference type="SUPFAM" id="SSF46785">
    <property type="entry name" value="Winged helix' DNA-binding domain"/>
    <property type="match status" value="1"/>
</dbReference>
<dbReference type="CDD" id="cd00077">
    <property type="entry name" value="HDc"/>
    <property type="match status" value="1"/>
</dbReference>
<dbReference type="Pfam" id="PF12802">
    <property type="entry name" value="MarR_2"/>
    <property type="match status" value="1"/>
</dbReference>
<dbReference type="Gene3D" id="1.10.10.10">
    <property type="entry name" value="Winged helix-like DNA-binding domain superfamily/Winged helix DNA-binding domain"/>
    <property type="match status" value="1"/>
</dbReference>
<proteinExistence type="predicted"/>
<dbReference type="InterPro" id="IPR025246">
    <property type="entry name" value="IS30-like_HTH"/>
</dbReference>